<reference evidence="1" key="1">
    <citation type="journal article" date="2019" name="Sci. Rep.">
        <title>Draft genome of Tanacetum cinerariifolium, the natural source of mosquito coil.</title>
        <authorList>
            <person name="Yamashiro T."/>
            <person name="Shiraishi A."/>
            <person name="Satake H."/>
            <person name="Nakayama K."/>
        </authorList>
    </citation>
    <scope>NUCLEOTIDE SEQUENCE</scope>
</reference>
<dbReference type="PANTHER" id="PTHR48462">
    <property type="entry name" value="PROTEIN, PUTATIVE-RELATED"/>
    <property type="match status" value="1"/>
</dbReference>
<dbReference type="AlphaFoldDB" id="A0A6L2KWZ5"/>
<accession>A0A6L2KWZ5</accession>
<comment type="caution">
    <text evidence="1">The sequence shown here is derived from an EMBL/GenBank/DDBJ whole genome shotgun (WGS) entry which is preliminary data.</text>
</comment>
<evidence type="ECO:0000313" key="1">
    <source>
        <dbReference type="EMBL" id="GEU54181.1"/>
    </source>
</evidence>
<organism evidence="1">
    <name type="scientific">Tanacetum cinerariifolium</name>
    <name type="common">Dalmatian daisy</name>
    <name type="synonym">Chrysanthemum cinerariifolium</name>
    <dbReference type="NCBI Taxonomy" id="118510"/>
    <lineage>
        <taxon>Eukaryota</taxon>
        <taxon>Viridiplantae</taxon>
        <taxon>Streptophyta</taxon>
        <taxon>Embryophyta</taxon>
        <taxon>Tracheophyta</taxon>
        <taxon>Spermatophyta</taxon>
        <taxon>Magnoliopsida</taxon>
        <taxon>eudicotyledons</taxon>
        <taxon>Gunneridae</taxon>
        <taxon>Pentapetalae</taxon>
        <taxon>asterids</taxon>
        <taxon>campanulids</taxon>
        <taxon>Asterales</taxon>
        <taxon>Asteraceae</taxon>
        <taxon>Asteroideae</taxon>
        <taxon>Anthemideae</taxon>
        <taxon>Anthemidinae</taxon>
        <taxon>Tanacetum</taxon>
    </lineage>
</organism>
<sequence length="606" mass="66729">MDLHAMSRVCHHPDGLVRFSKGSNDMIGYIVGISKPSNKEPKTEITEGLGLDAELLDRVFKVHVTTVKCIPYGCRLAFSQALKTVLCKVVAHPYSVNVWVRLLLFPRCTLQVYRPKNRQERRSENRKSLQQSSILKSLATWEKMMAKHPYKPPPSMLSITFSEPPFVTEIDSVFGCIKSFPKGTSCRRHGLRAQHILDALCGEASATSTDLLKFITSIVNLWLARRCSPILAEFVASAPLTPLLKTDNEIRPIAVGTIWRRLVSKVAMKGMGKEMSKYLSDFQFEVGVSGGAEAVLHNVNRLLSEYHNDRSLAMLTVDLSNAFNLLDRSALLCTHIWSATGVQQGDPLGPLFFALILHPLLHKIKDSCKLLLHAWYLDDGTVIRDSEGVAKVPSSGVKPLGGDVSRDAYFISGLGIRRAANAVDLMSLLPQLHDLQSELLLLRSCLCGSIENIVFCGGPFFGDLQWRLASLPIRFGGLGLYSACLDSFGEHVVHCKELPGFKYRHDMIRDVLFDICRCAGISAKKEVPVNFLTDPSDGRSTLRPADVLVFGWVGEKHACVDMTEVSPIVKLSSKGFTAGQAALKAASGGEVTQPSSTGYAHQCYDT</sequence>
<dbReference type="PANTHER" id="PTHR48462:SF1">
    <property type="entry name" value="PROTEIN, PUTATIVE-RELATED"/>
    <property type="match status" value="1"/>
</dbReference>
<evidence type="ECO:0008006" key="2">
    <source>
        <dbReference type="Google" id="ProtNLM"/>
    </source>
</evidence>
<proteinExistence type="predicted"/>
<protein>
    <recommendedName>
        <fullName evidence="2">Reverse transcriptase domain-containing protein</fullName>
    </recommendedName>
</protein>
<dbReference type="EMBL" id="BKCJ010003292">
    <property type="protein sequence ID" value="GEU54181.1"/>
    <property type="molecule type" value="Genomic_DNA"/>
</dbReference>
<name>A0A6L2KWZ5_TANCI</name>
<gene>
    <name evidence="1" type="ORF">Tci_026159</name>
</gene>